<evidence type="ECO:0000313" key="9">
    <source>
        <dbReference type="WBParaSite" id="ACRNAN_scaffold6368.g11329.t1"/>
    </source>
</evidence>
<dbReference type="AlphaFoldDB" id="A0A914EA26"/>
<dbReference type="Proteomes" id="UP000887540">
    <property type="component" value="Unplaced"/>
</dbReference>
<reference evidence="9" key="1">
    <citation type="submission" date="2022-11" db="UniProtKB">
        <authorList>
            <consortium name="WormBaseParasite"/>
        </authorList>
    </citation>
    <scope>IDENTIFICATION</scope>
</reference>
<evidence type="ECO:0000313" key="8">
    <source>
        <dbReference type="Proteomes" id="UP000887540"/>
    </source>
</evidence>
<evidence type="ECO:0000256" key="1">
    <source>
        <dbReference type="ARBA" id="ARBA00001255"/>
    </source>
</evidence>
<dbReference type="GO" id="GO:0004557">
    <property type="term" value="F:alpha-galactosidase activity"/>
    <property type="evidence" value="ECO:0007669"/>
    <property type="project" value="UniProtKB-EC"/>
</dbReference>
<comment type="similarity">
    <text evidence="2">Belongs to the glycosyl hydrolase 27 family.</text>
</comment>
<keyword evidence="6" id="KW-0326">Glycosidase</keyword>
<dbReference type="SUPFAM" id="SSF51445">
    <property type="entry name" value="(Trans)glycosidases"/>
    <property type="match status" value="1"/>
</dbReference>
<dbReference type="WBParaSite" id="ACRNAN_scaffold6368.g11329.t1">
    <property type="protein sequence ID" value="ACRNAN_scaffold6368.g11329.t1"/>
    <property type="gene ID" value="ACRNAN_scaffold6368.g11329"/>
</dbReference>
<evidence type="ECO:0000256" key="2">
    <source>
        <dbReference type="ARBA" id="ARBA00009743"/>
    </source>
</evidence>
<comment type="catalytic activity">
    <reaction evidence="1">
        <text>Hydrolysis of terminal, non-reducing alpha-D-galactose residues in alpha-D-galactosides, including galactose oligosaccharides, galactomannans and galactolipids.</text>
        <dbReference type="EC" id="3.2.1.22"/>
    </reaction>
</comment>
<keyword evidence="5" id="KW-0378">Hydrolase</keyword>
<evidence type="ECO:0000259" key="7">
    <source>
        <dbReference type="Pfam" id="PF17801"/>
    </source>
</evidence>
<dbReference type="InterPro" id="IPR013785">
    <property type="entry name" value="Aldolase_TIM"/>
</dbReference>
<dbReference type="InterPro" id="IPR041233">
    <property type="entry name" value="Melibiase_C"/>
</dbReference>
<evidence type="ECO:0000256" key="5">
    <source>
        <dbReference type="ARBA" id="ARBA00022801"/>
    </source>
</evidence>
<sequence>MNAALRNSGRPIAFSIFGYAYEDLAFVKSISNLMRVYDDIQRYWASILEIIDNIVTRQDWFAVSVGPGFWIDPDQNGSIMTFVKKMMPCFGDNCSYAIALLNRDNTTTQAKSTSFVLSDLNLTNPHGYNIMDLWAGQVVGSYKPSDTYSAVVNATGVHFIKAITLQ</sequence>
<dbReference type="PANTHER" id="PTHR11452">
    <property type="entry name" value="ALPHA-GALACTOSIDASE/ALPHA-N-ACETYLGALACTOSAMINIDASE"/>
    <property type="match status" value="1"/>
</dbReference>
<dbReference type="Gene3D" id="2.60.40.1180">
    <property type="entry name" value="Golgi alpha-mannosidase II"/>
    <property type="match status" value="1"/>
</dbReference>
<dbReference type="InterPro" id="IPR002241">
    <property type="entry name" value="Glyco_hydro_27"/>
</dbReference>
<dbReference type="InterPro" id="IPR013780">
    <property type="entry name" value="Glyco_hydro_b"/>
</dbReference>
<evidence type="ECO:0000256" key="6">
    <source>
        <dbReference type="ARBA" id="ARBA00023295"/>
    </source>
</evidence>
<dbReference type="EC" id="3.2.1.22" evidence="3"/>
<evidence type="ECO:0000256" key="4">
    <source>
        <dbReference type="ARBA" id="ARBA00022729"/>
    </source>
</evidence>
<proteinExistence type="inferred from homology"/>
<accession>A0A914EA26</accession>
<feature type="domain" description="Alpha galactosidase C-terminal" evidence="7">
    <location>
        <begin position="95"/>
        <end position="161"/>
    </location>
</feature>
<dbReference type="Pfam" id="PF16499">
    <property type="entry name" value="Melibiase_2"/>
    <property type="match status" value="1"/>
</dbReference>
<dbReference type="Gene3D" id="3.20.20.70">
    <property type="entry name" value="Aldolase class I"/>
    <property type="match status" value="1"/>
</dbReference>
<name>A0A914EA26_9BILA</name>
<protein>
    <recommendedName>
        <fullName evidence="3">alpha-galactosidase</fullName>
        <ecNumber evidence="3">3.2.1.22</ecNumber>
    </recommendedName>
</protein>
<dbReference type="GO" id="GO:0005975">
    <property type="term" value="P:carbohydrate metabolic process"/>
    <property type="evidence" value="ECO:0007669"/>
    <property type="project" value="InterPro"/>
</dbReference>
<dbReference type="InterPro" id="IPR017853">
    <property type="entry name" value="GH"/>
</dbReference>
<keyword evidence="4" id="KW-0732">Signal</keyword>
<dbReference type="Pfam" id="PF17801">
    <property type="entry name" value="Melibiase_C"/>
    <property type="match status" value="1"/>
</dbReference>
<dbReference type="PANTHER" id="PTHR11452:SF75">
    <property type="entry name" value="ALPHA-GALACTOSIDASE MEL1"/>
    <property type="match status" value="1"/>
</dbReference>
<keyword evidence="8" id="KW-1185">Reference proteome</keyword>
<dbReference type="SUPFAM" id="SSF51011">
    <property type="entry name" value="Glycosyl hydrolase domain"/>
    <property type="match status" value="1"/>
</dbReference>
<evidence type="ECO:0000256" key="3">
    <source>
        <dbReference type="ARBA" id="ARBA00012755"/>
    </source>
</evidence>
<organism evidence="8 9">
    <name type="scientific">Acrobeloides nanus</name>
    <dbReference type="NCBI Taxonomy" id="290746"/>
    <lineage>
        <taxon>Eukaryota</taxon>
        <taxon>Metazoa</taxon>
        <taxon>Ecdysozoa</taxon>
        <taxon>Nematoda</taxon>
        <taxon>Chromadorea</taxon>
        <taxon>Rhabditida</taxon>
        <taxon>Tylenchina</taxon>
        <taxon>Cephalobomorpha</taxon>
        <taxon>Cephaloboidea</taxon>
        <taxon>Cephalobidae</taxon>
        <taxon>Acrobeloides</taxon>
    </lineage>
</organism>